<dbReference type="InterPro" id="IPR000515">
    <property type="entry name" value="MetI-like"/>
</dbReference>
<feature type="transmembrane region" description="Helical" evidence="7">
    <location>
        <begin position="14"/>
        <end position="36"/>
    </location>
</feature>
<accession>A0ABT2YBB7</accession>
<dbReference type="SUPFAM" id="SSF161098">
    <property type="entry name" value="MetI-like"/>
    <property type="match status" value="1"/>
</dbReference>
<dbReference type="PANTHER" id="PTHR43227">
    <property type="entry name" value="BLL4140 PROTEIN"/>
    <property type="match status" value="1"/>
</dbReference>
<evidence type="ECO:0000256" key="5">
    <source>
        <dbReference type="ARBA" id="ARBA00022989"/>
    </source>
</evidence>
<proteinExistence type="inferred from homology"/>
<feature type="transmembrane region" description="Helical" evidence="7">
    <location>
        <begin position="114"/>
        <end position="131"/>
    </location>
</feature>
<evidence type="ECO:0000256" key="6">
    <source>
        <dbReference type="ARBA" id="ARBA00023136"/>
    </source>
</evidence>
<evidence type="ECO:0000256" key="4">
    <source>
        <dbReference type="ARBA" id="ARBA00022692"/>
    </source>
</evidence>
<evidence type="ECO:0000259" key="8">
    <source>
        <dbReference type="PROSITE" id="PS50928"/>
    </source>
</evidence>
<dbReference type="RefSeq" id="WP_263607446.1">
    <property type="nucleotide sequence ID" value="NZ_JAOVQM010000001.1"/>
</dbReference>
<keyword evidence="2 7" id="KW-0813">Transport</keyword>
<comment type="similarity">
    <text evidence="7">Belongs to the binding-protein-dependent transport system permease family.</text>
</comment>
<keyword evidence="6 7" id="KW-0472">Membrane</keyword>
<dbReference type="Pfam" id="PF00528">
    <property type="entry name" value="BPD_transp_1"/>
    <property type="match status" value="1"/>
</dbReference>
<feature type="transmembrane region" description="Helical" evidence="7">
    <location>
        <begin position="161"/>
        <end position="184"/>
    </location>
</feature>
<feature type="domain" description="ABC transmembrane type-1" evidence="8">
    <location>
        <begin position="77"/>
        <end position="282"/>
    </location>
</feature>
<comment type="caution">
    <text evidence="9">The sequence shown here is derived from an EMBL/GenBank/DDBJ whole genome shotgun (WGS) entry which is preliminary data.</text>
</comment>
<keyword evidence="4 7" id="KW-0812">Transmembrane</keyword>
<name>A0ABT2YBB7_9MOLU</name>
<evidence type="ECO:0000313" key="10">
    <source>
        <dbReference type="Proteomes" id="UP001177160"/>
    </source>
</evidence>
<sequence length="335" mass="38407">MASTKKRKPVNENLAAYLFLSPWLIGFIFLIGYPIINTLYLSFFDAVINIDGLQTTFIGFKNYTEALVENTSFTPLIIGFIMMEITYIPSILVISLIIAILLNSKIRFKGIFRVIYFFPVVILSGPVMKQLESANTTGMFDVSKVLIFRMVESFSPFFGEVIINLFSNFTTILWLTGIPVVLFLNGLQRINTNLYEAAQIDGANPWQILWKISLPNLKPTALIVSIFVVIQIALFEMNPIYQYVVNDQITKNRLVRLGFASGIVVMYSLIIILMIGVVLLIFREKNDEKMIETLKEKQAKSVTKLRRNQRKDETVKQFIDRHFASMKRGIQSWKK</sequence>
<feature type="transmembrane region" description="Helical" evidence="7">
    <location>
        <begin position="257"/>
        <end position="282"/>
    </location>
</feature>
<protein>
    <submittedName>
        <fullName evidence="9">Sugar ABC transporter permease</fullName>
    </submittedName>
</protein>
<comment type="subcellular location">
    <subcellularLocation>
        <location evidence="1 7">Cell membrane</location>
        <topology evidence="1 7">Multi-pass membrane protein</topology>
    </subcellularLocation>
</comment>
<keyword evidence="5 7" id="KW-1133">Transmembrane helix</keyword>
<reference evidence="9" key="1">
    <citation type="submission" date="2022-09" db="EMBL/GenBank/DDBJ databases">
        <title>Novel Mycoplasma species identified in domestic and wild animals.</title>
        <authorList>
            <person name="Volokhov D.V."/>
            <person name="Furtak V.A."/>
            <person name="Zagorodnyaya T.A."/>
        </authorList>
    </citation>
    <scope>NUCLEOTIDE SEQUENCE</scope>
    <source>
        <strain evidence="9">Oakley</strain>
    </source>
</reference>
<evidence type="ECO:0000256" key="3">
    <source>
        <dbReference type="ARBA" id="ARBA00022475"/>
    </source>
</evidence>
<organism evidence="9 10">
    <name type="scientific">Paracholeplasma manati</name>
    <dbReference type="NCBI Taxonomy" id="591373"/>
    <lineage>
        <taxon>Bacteria</taxon>
        <taxon>Bacillati</taxon>
        <taxon>Mycoplasmatota</taxon>
        <taxon>Mollicutes</taxon>
        <taxon>Acholeplasmatales</taxon>
        <taxon>Acholeplasmataceae</taxon>
        <taxon>Paracholeplasma</taxon>
    </lineage>
</organism>
<evidence type="ECO:0000256" key="7">
    <source>
        <dbReference type="RuleBase" id="RU363032"/>
    </source>
</evidence>
<dbReference type="PANTHER" id="PTHR43227:SF3">
    <property type="entry name" value="BINDING-PROTEIN-DEPENDENT TRANSPORT SYSTEMS INNER MEMBRANE COMPONENT"/>
    <property type="match status" value="1"/>
</dbReference>
<dbReference type="InterPro" id="IPR035906">
    <property type="entry name" value="MetI-like_sf"/>
</dbReference>
<evidence type="ECO:0000313" key="9">
    <source>
        <dbReference type="EMBL" id="MCV2231333.1"/>
    </source>
</evidence>
<gene>
    <name evidence="9" type="ORF">N7548_00640</name>
</gene>
<evidence type="ECO:0000256" key="1">
    <source>
        <dbReference type="ARBA" id="ARBA00004651"/>
    </source>
</evidence>
<keyword evidence="10" id="KW-1185">Reference proteome</keyword>
<dbReference type="Gene3D" id="1.10.3720.10">
    <property type="entry name" value="MetI-like"/>
    <property type="match status" value="1"/>
</dbReference>
<keyword evidence="3" id="KW-1003">Cell membrane</keyword>
<dbReference type="InterPro" id="IPR050809">
    <property type="entry name" value="UgpAE/MalFG_permease"/>
</dbReference>
<dbReference type="EMBL" id="JAOVQM010000001">
    <property type="protein sequence ID" value="MCV2231333.1"/>
    <property type="molecule type" value="Genomic_DNA"/>
</dbReference>
<dbReference type="Proteomes" id="UP001177160">
    <property type="component" value="Unassembled WGS sequence"/>
</dbReference>
<evidence type="ECO:0000256" key="2">
    <source>
        <dbReference type="ARBA" id="ARBA00022448"/>
    </source>
</evidence>
<dbReference type="PROSITE" id="PS50928">
    <property type="entry name" value="ABC_TM1"/>
    <property type="match status" value="1"/>
</dbReference>
<feature type="transmembrane region" description="Helical" evidence="7">
    <location>
        <begin position="76"/>
        <end position="102"/>
    </location>
</feature>
<dbReference type="CDD" id="cd06261">
    <property type="entry name" value="TM_PBP2"/>
    <property type="match status" value="1"/>
</dbReference>
<feature type="transmembrane region" description="Helical" evidence="7">
    <location>
        <begin position="220"/>
        <end position="237"/>
    </location>
</feature>